<evidence type="ECO:0000256" key="4">
    <source>
        <dbReference type="ARBA" id="ARBA00023157"/>
    </source>
</evidence>
<feature type="compositionally biased region" description="Low complexity" evidence="6">
    <location>
        <begin position="439"/>
        <end position="453"/>
    </location>
</feature>
<evidence type="ECO:0000259" key="8">
    <source>
        <dbReference type="PROSITE" id="PS50940"/>
    </source>
</evidence>
<dbReference type="GO" id="GO:0008061">
    <property type="term" value="F:chitin binding"/>
    <property type="evidence" value="ECO:0007669"/>
    <property type="project" value="UniProtKB-KW"/>
</dbReference>
<reference evidence="10 11" key="1">
    <citation type="submission" date="2025-04" db="UniProtKB">
        <authorList>
            <consortium name="RefSeq"/>
        </authorList>
    </citation>
    <scope>IDENTIFICATION</scope>
    <source>
        <tissue evidence="10 11">Whole body</tissue>
    </source>
</reference>
<feature type="signal peptide" evidence="7">
    <location>
        <begin position="1"/>
        <end position="29"/>
    </location>
</feature>
<keyword evidence="3" id="KW-0677">Repeat</keyword>
<evidence type="ECO:0000256" key="7">
    <source>
        <dbReference type="SAM" id="SignalP"/>
    </source>
</evidence>
<dbReference type="Gene3D" id="2.170.140.10">
    <property type="entry name" value="Chitin binding domain"/>
    <property type="match status" value="1"/>
</dbReference>
<feature type="region of interest" description="Disordered" evidence="6">
    <location>
        <begin position="392"/>
        <end position="419"/>
    </location>
</feature>
<evidence type="ECO:0000313" key="9">
    <source>
        <dbReference type="Proteomes" id="UP000694846"/>
    </source>
</evidence>
<evidence type="ECO:0000313" key="12">
    <source>
        <dbReference type="RefSeq" id="XP_025414475.1"/>
    </source>
</evidence>
<feature type="compositionally biased region" description="Polar residues" evidence="6">
    <location>
        <begin position="603"/>
        <end position="620"/>
    </location>
</feature>
<dbReference type="RefSeq" id="XP_025414473.1">
    <property type="nucleotide sequence ID" value="XM_025558688.1"/>
</dbReference>
<dbReference type="AlphaFoldDB" id="A0A8B8FVV0"/>
<protein>
    <submittedName>
        <fullName evidence="10 11">Cell wall protein DAN4</fullName>
    </submittedName>
</protein>
<dbReference type="InterPro" id="IPR051940">
    <property type="entry name" value="Chitin_bind-dev_reg"/>
</dbReference>
<feature type="region of interest" description="Disordered" evidence="6">
    <location>
        <begin position="1148"/>
        <end position="1182"/>
    </location>
</feature>
<feature type="compositionally biased region" description="Polar residues" evidence="6">
    <location>
        <begin position="835"/>
        <end position="856"/>
    </location>
</feature>
<dbReference type="InterPro" id="IPR036508">
    <property type="entry name" value="Chitin-bd_dom_sf"/>
</dbReference>
<dbReference type="InterPro" id="IPR002557">
    <property type="entry name" value="Chitin-bd_dom"/>
</dbReference>
<evidence type="ECO:0000256" key="1">
    <source>
        <dbReference type="ARBA" id="ARBA00022669"/>
    </source>
</evidence>
<evidence type="ECO:0000256" key="2">
    <source>
        <dbReference type="ARBA" id="ARBA00022729"/>
    </source>
</evidence>
<dbReference type="GeneID" id="112686428"/>
<dbReference type="PANTHER" id="PTHR23301">
    <property type="entry name" value="CHITIN BINDING PERITROPHIN-A"/>
    <property type="match status" value="1"/>
</dbReference>
<dbReference type="SUPFAM" id="SSF57625">
    <property type="entry name" value="Invertebrate chitin-binding proteins"/>
    <property type="match status" value="1"/>
</dbReference>
<feature type="region of interest" description="Disordered" evidence="6">
    <location>
        <begin position="835"/>
        <end position="858"/>
    </location>
</feature>
<feature type="region of interest" description="Disordered" evidence="6">
    <location>
        <begin position="282"/>
        <end position="330"/>
    </location>
</feature>
<dbReference type="Pfam" id="PF01607">
    <property type="entry name" value="CBM_14"/>
    <property type="match status" value="1"/>
</dbReference>
<feature type="domain" description="Chitin-binding type-2" evidence="8">
    <location>
        <begin position="117"/>
        <end position="175"/>
    </location>
</feature>
<dbReference type="Proteomes" id="UP000694846">
    <property type="component" value="Unplaced"/>
</dbReference>
<dbReference type="SMART" id="SM00494">
    <property type="entry name" value="ChtBD2"/>
    <property type="match status" value="1"/>
</dbReference>
<evidence type="ECO:0000256" key="5">
    <source>
        <dbReference type="ARBA" id="ARBA00023180"/>
    </source>
</evidence>
<organism evidence="9 12">
    <name type="scientific">Sipha flava</name>
    <name type="common">yellow sugarcane aphid</name>
    <dbReference type="NCBI Taxonomy" id="143950"/>
    <lineage>
        <taxon>Eukaryota</taxon>
        <taxon>Metazoa</taxon>
        <taxon>Ecdysozoa</taxon>
        <taxon>Arthropoda</taxon>
        <taxon>Hexapoda</taxon>
        <taxon>Insecta</taxon>
        <taxon>Pterygota</taxon>
        <taxon>Neoptera</taxon>
        <taxon>Paraneoptera</taxon>
        <taxon>Hemiptera</taxon>
        <taxon>Sternorrhyncha</taxon>
        <taxon>Aphidomorpha</taxon>
        <taxon>Aphidoidea</taxon>
        <taxon>Aphididae</taxon>
        <taxon>Sipha</taxon>
    </lineage>
</organism>
<evidence type="ECO:0000313" key="10">
    <source>
        <dbReference type="RefSeq" id="XP_025414473.1"/>
    </source>
</evidence>
<keyword evidence="9" id="KW-1185">Reference proteome</keyword>
<dbReference type="RefSeq" id="XP_025414474.1">
    <property type="nucleotide sequence ID" value="XM_025558689.1"/>
</dbReference>
<keyword evidence="1" id="KW-0147">Chitin-binding</keyword>
<gene>
    <name evidence="10 11 12" type="primary">LOC112686428</name>
</gene>
<keyword evidence="4" id="KW-1015">Disulfide bond</keyword>
<dbReference type="CTD" id="40868"/>
<evidence type="ECO:0000256" key="6">
    <source>
        <dbReference type="SAM" id="MobiDB-lite"/>
    </source>
</evidence>
<dbReference type="PANTHER" id="PTHR23301:SF0">
    <property type="entry name" value="CHITIN-BINDING TYPE-2 DOMAIN-CONTAINING PROTEIN-RELATED"/>
    <property type="match status" value="1"/>
</dbReference>
<accession>A0A8B8FVV0</accession>
<feature type="region of interest" description="Disordered" evidence="6">
    <location>
        <begin position="904"/>
        <end position="944"/>
    </location>
</feature>
<feature type="compositionally biased region" description="Polar residues" evidence="6">
    <location>
        <begin position="534"/>
        <end position="543"/>
    </location>
</feature>
<evidence type="ECO:0000313" key="11">
    <source>
        <dbReference type="RefSeq" id="XP_025414474.1"/>
    </source>
</evidence>
<dbReference type="PROSITE" id="PS50940">
    <property type="entry name" value="CHIT_BIND_II"/>
    <property type="match status" value="1"/>
</dbReference>
<proteinExistence type="predicted"/>
<feature type="compositionally biased region" description="Polar residues" evidence="6">
    <location>
        <begin position="467"/>
        <end position="526"/>
    </location>
</feature>
<dbReference type="OrthoDB" id="8194050at2759"/>
<sequence>MMKRGLIRTDRLWCLFLILAVFRVAGSCSKTINQVKLPIPTKETLPQVAEVLKAAAYLDDNDGLEKNFEGQRNSYKRSPRKLGTDALDKGLEQQEYQGVVGRPGVDFPILPSIPQTDFSCKKVKKPGYYADPETDCQVFHICDNGRKVSFLCPNGTVFRQSHLICDWWFRVDCERSIELYEESAEQLASDQRVFRERSEALTKAMLKVQTTQKADDRVVTERSFGPSTTIFNSESRLPERARYFDGFSRDENQVPAETASFVGNRYQNNFNNNFQSKTPVNNWNQGDFQPDSYRTQTSPTTAQPTWNQQHGANNNYQSNSYQAQSTGAPAQATWNQAANGNNYQSNYYQTQSTTAAAPAWNQAANGNGYQTQSTTAAQPFWNQVANNNYQSGSYQAQSSTIAPQPSNAQPGNNFQSDYRPQFTADGQYVQNQVVTGSQTTYQQQPTTAAASQTNWSQDSINYRPEGYQTSSTTVGAQTNWNGQSTNSFRTENNQYRSPTTAQTTVWNQSNNYRNPSTTDGTRTNWDGQGVNGFRTENYQTSSTVTPRPVAVGLDEQGQQKRVTTAVPQIDWNQAVNNVQTTGYQQPESVTTVQPDWGQEFSDTVQPSQQPTTVEYEQTTPPAKESQVLAESASFVGNSARFNFRPENYYAQTNPPQTSWPATSSPLANDYSPSGAFSFVEYQRSPDAPVAGNGPTQAPPVATAVFDYSNSTSPPSSGETLIPNMINSLQTLTDNNLIYDLDGQNGYPSQANNDDDLNSVAVYFNRLSTPQASTIASDLQFNDMEQTSRSYSNGVSSAGPVEATTPMESLHIPAVLTQNTKEAYDKLFKNDTNKEPTVTIASSNSGTTTTPRPNDSANVGFAQGLNLNRSPAELRELAAVFTRALTSYLDDPENFRKILAEVRPTEPPSVKTTVTEEQEVLDFSDDSKSHRSKPTEPSSTSPNLAAEINHMPHSINALADLSTTIPQYTSSPLIDITSKYTEIPNVAGLQEYSPPEDSEQLQVAGSQSFFSSRDNIVETAKTLKPAATSTLTWTVSPIIDTEPEVKGTTQSPVYFTTTAENLETTVIVQRAKEMFSHLNASDAGMLMNVMNTAQANDTVRRLVLLLVNDPNKENSPEQTRNNIIEALLDNRGSDKVYVTSSSTTTFLPSSTSGIPFGQRIQEDGSPVSDGQYKKPRKGTRRRVVNRSRSLPVSTTPMIPNTWQGANDVGPTLGTDSDARAVELLKSLYSIASKWS</sequence>
<feature type="compositionally biased region" description="Polar residues" evidence="6">
    <location>
        <begin position="282"/>
        <end position="311"/>
    </location>
</feature>
<feature type="compositionally biased region" description="Polar residues" evidence="6">
    <location>
        <begin position="392"/>
        <end position="418"/>
    </location>
</feature>
<evidence type="ECO:0000256" key="3">
    <source>
        <dbReference type="ARBA" id="ARBA00022737"/>
    </source>
</evidence>
<feature type="region of interest" description="Disordered" evidence="6">
    <location>
        <begin position="603"/>
        <end position="622"/>
    </location>
</feature>
<name>A0A8B8FVV0_9HEMI</name>
<feature type="compositionally biased region" description="Basic residues" evidence="6">
    <location>
        <begin position="1172"/>
        <end position="1182"/>
    </location>
</feature>
<keyword evidence="5" id="KW-0325">Glycoprotein</keyword>
<feature type="chain" id="PRO_5044666577" evidence="7">
    <location>
        <begin position="30"/>
        <end position="1234"/>
    </location>
</feature>
<dbReference type="GO" id="GO:0005576">
    <property type="term" value="C:extracellular region"/>
    <property type="evidence" value="ECO:0007669"/>
    <property type="project" value="InterPro"/>
</dbReference>
<feature type="region of interest" description="Disordered" evidence="6">
    <location>
        <begin position="439"/>
        <end position="543"/>
    </location>
</feature>
<dbReference type="RefSeq" id="XP_025414475.1">
    <property type="nucleotide sequence ID" value="XM_025558690.1"/>
</dbReference>
<keyword evidence="2 7" id="KW-0732">Signal</keyword>
<feature type="compositionally biased region" description="Low complexity" evidence="6">
    <location>
        <begin position="312"/>
        <end position="325"/>
    </location>
</feature>